<dbReference type="RefSeq" id="XP_004178935.1">
    <property type="nucleotide sequence ID" value="XM_004178887.1"/>
</dbReference>
<evidence type="ECO:0000256" key="4">
    <source>
        <dbReference type="ARBA" id="ARBA00022771"/>
    </source>
</evidence>
<gene>
    <name evidence="8" type="primary">TBLA0B05900</name>
    <name evidence="8" type="ORF">TBLA_0B05900</name>
</gene>
<feature type="domain" description="RING-Gid-type" evidence="7">
    <location>
        <begin position="422"/>
        <end position="489"/>
    </location>
</feature>
<evidence type="ECO:0000256" key="1">
    <source>
        <dbReference type="ARBA" id="ARBA00004496"/>
    </source>
</evidence>
<dbReference type="FunCoup" id="I2GZ64">
    <property type="interactions" value="966"/>
</dbReference>
<dbReference type="GO" id="GO:0043066">
    <property type="term" value="P:negative regulation of apoptotic process"/>
    <property type="evidence" value="ECO:0007669"/>
    <property type="project" value="EnsemblFungi"/>
</dbReference>
<dbReference type="PANTHER" id="PTHR12170:SF2">
    <property type="entry name" value="E3 UBIQUITIN-PROTEIN TRANSFERASE MAEA"/>
    <property type="match status" value="1"/>
</dbReference>
<evidence type="ECO:0000256" key="2">
    <source>
        <dbReference type="ARBA" id="ARBA00022490"/>
    </source>
</evidence>
<dbReference type="GO" id="GO:0005634">
    <property type="term" value="C:nucleus"/>
    <property type="evidence" value="ECO:0007669"/>
    <property type="project" value="TreeGrafter"/>
</dbReference>
<dbReference type="HOGENOM" id="CLU_027445_2_0_1"/>
<evidence type="ECO:0000313" key="8">
    <source>
        <dbReference type="EMBL" id="CCH59416.1"/>
    </source>
</evidence>
<dbReference type="KEGG" id="tbl:TBLA_0B05900"/>
<proteinExistence type="predicted"/>
<sequence>MINSKDILLHKEPNTLLNEPSVDFHLILNQQLFNIPFNLLLKNESILYNTLESHQLQIKSISQEISKLLQKKEKLPSTFDKQVEITAVDKITLLINTVDSIEKSIKSIYNHDLQLILTLKKRYEFFNNLKLAKETRKQNALIDWYQNLTNLLITDYLIRNSNGTPTSNKGIKFFNQLHNDPNNIISTHLLDSDILITSNQISNSLLINHDLSLLINWIETNSHPPLSKSFKNLIFQSRFQQFIELIKQNDISNAIHCYQIHLINFIDDPTHFNNVKAASGLLIFYPFLKSSLSSSNDSAITSTTYFDRIFHKNLKSKSLSSSSSSSSSTISNFHNFKLNNNDLSIYKHLLHDNRWLQLNDFFLSEYYSIYGISVNDPLLIYLSLGISSLKTKECLIHGSTSTSTTPSQVQSYINDNVLNNKCPVCNNDFKSIASQLPFAHHDNSILFDNPIMLPNGNIFDSNKLTQLTSQLKRQNIYHLNDDQVLDPIELKVFNKDQFVTMYPT</sequence>
<feature type="zinc finger region" description="RING-Gid-type" evidence="6">
    <location>
        <begin position="422"/>
        <end position="489"/>
    </location>
</feature>
<dbReference type="InParanoid" id="I2GZ64"/>
<dbReference type="GO" id="GO:0045721">
    <property type="term" value="P:negative regulation of gluconeogenesis"/>
    <property type="evidence" value="ECO:0007669"/>
    <property type="project" value="EnsemblFungi"/>
</dbReference>
<organism evidence="8 9">
    <name type="scientific">Henningerozyma blattae (strain ATCC 34711 / CBS 6284 / DSM 70876 / NBRC 10599 / NRRL Y-10934 / UCD 77-7)</name>
    <name type="common">Yeast</name>
    <name type="synonym">Tetrapisispora blattae</name>
    <dbReference type="NCBI Taxonomy" id="1071380"/>
    <lineage>
        <taxon>Eukaryota</taxon>
        <taxon>Fungi</taxon>
        <taxon>Dikarya</taxon>
        <taxon>Ascomycota</taxon>
        <taxon>Saccharomycotina</taxon>
        <taxon>Saccharomycetes</taxon>
        <taxon>Saccharomycetales</taxon>
        <taxon>Saccharomycetaceae</taxon>
        <taxon>Henningerozyma</taxon>
    </lineage>
</organism>
<name>I2GZ64_HENB6</name>
<reference evidence="8 9" key="1">
    <citation type="journal article" date="2011" name="Proc. Natl. Acad. Sci. U.S.A.">
        <title>Evolutionary erosion of yeast sex chromosomes by mating-type switching accidents.</title>
        <authorList>
            <person name="Gordon J.L."/>
            <person name="Armisen D."/>
            <person name="Proux-Wera E."/>
            <person name="Oheigeartaigh S.S."/>
            <person name="Byrne K.P."/>
            <person name="Wolfe K.H."/>
        </authorList>
    </citation>
    <scope>NUCLEOTIDE SEQUENCE [LARGE SCALE GENOMIC DNA]</scope>
    <source>
        <strain evidence="9">ATCC 34711 / CBS 6284 / DSM 70876 / NBRC 10599 / NRRL Y-10934 / UCD 77-7</strain>
    </source>
</reference>
<dbReference type="GO" id="GO:0008270">
    <property type="term" value="F:zinc ion binding"/>
    <property type="evidence" value="ECO:0007669"/>
    <property type="project" value="UniProtKB-KW"/>
</dbReference>
<dbReference type="InterPro" id="IPR024964">
    <property type="entry name" value="CTLH/CRA"/>
</dbReference>
<keyword evidence="5" id="KW-0862">Zinc</keyword>
<accession>I2GZ64</accession>
<dbReference type="PANTHER" id="PTHR12170">
    <property type="entry name" value="MACROPHAGE ERYTHROBLAST ATTACHER-RELATED"/>
    <property type="match status" value="1"/>
</dbReference>
<dbReference type="STRING" id="1071380.I2GZ64"/>
<dbReference type="InterPro" id="IPR044063">
    <property type="entry name" value="ZF_RING_GID"/>
</dbReference>
<evidence type="ECO:0000256" key="3">
    <source>
        <dbReference type="ARBA" id="ARBA00022723"/>
    </source>
</evidence>
<dbReference type="GO" id="GO:0005737">
    <property type="term" value="C:cytoplasm"/>
    <property type="evidence" value="ECO:0007669"/>
    <property type="project" value="UniProtKB-SubCell"/>
</dbReference>
<dbReference type="AlphaFoldDB" id="I2GZ64"/>
<dbReference type="GO" id="GO:0061630">
    <property type="term" value="F:ubiquitin protein ligase activity"/>
    <property type="evidence" value="ECO:0007669"/>
    <property type="project" value="EnsemblFungi"/>
</dbReference>
<keyword evidence="2" id="KW-0963">Cytoplasm</keyword>
<dbReference type="EMBL" id="HE806317">
    <property type="protein sequence ID" value="CCH59416.1"/>
    <property type="molecule type" value="Genomic_DNA"/>
</dbReference>
<dbReference type="Proteomes" id="UP000002866">
    <property type="component" value="Chromosome 2"/>
</dbReference>
<dbReference type="GeneID" id="14494712"/>
<dbReference type="Pfam" id="PF10607">
    <property type="entry name" value="CTLH"/>
    <property type="match status" value="1"/>
</dbReference>
<evidence type="ECO:0000256" key="5">
    <source>
        <dbReference type="ARBA" id="ARBA00022833"/>
    </source>
</evidence>
<keyword evidence="9" id="KW-1185">Reference proteome</keyword>
<protein>
    <recommendedName>
        <fullName evidence="7">RING-Gid-type domain-containing protein</fullName>
    </recommendedName>
</protein>
<keyword evidence="3" id="KW-0479">Metal-binding</keyword>
<dbReference type="GO" id="GO:0043161">
    <property type="term" value="P:proteasome-mediated ubiquitin-dependent protein catabolic process"/>
    <property type="evidence" value="ECO:0007669"/>
    <property type="project" value="EnsemblFungi"/>
</dbReference>
<keyword evidence="4 6" id="KW-0863">Zinc-finger</keyword>
<evidence type="ECO:0000256" key="6">
    <source>
        <dbReference type="PROSITE-ProRule" id="PRU01215"/>
    </source>
</evidence>
<dbReference type="InterPro" id="IPR045098">
    <property type="entry name" value="Fyv10_fam"/>
</dbReference>
<dbReference type="PROSITE" id="PS51867">
    <property type="entry name" value="ZF_RING_GID"/>
    <property type="match status" value="1"/>
</dbReference>
<dbReference type="eggNOG" id="KOG0396">
    <property type="taxonomic scope" value="Eukaryota"/>
</dbReference>
<dbReference type="GO" id="GO:0034657">
    <property type="term" value="C:GID complex"/>
    <property type="evidence" value="ECO:0007669"/>
    <property type="project" value="EnsemblFungi"/>
</dbReference>
<dbReference type="OMA" id="ENISEWG"/>
<dbReference type="OrthoDB" id="1933455at2759"/>
<evidence type="ECO:0000259" key="7">
    <source>
        <dbReference type="PROSITE" id="PS51867"/>
    </source>
</evidence>
<evidence type="ECO:0000313" key="9">
    <source>
        <dbReference type="Proteomes" id="UP000002866"/>
    </source>
</evidence>
<comment type="subcellular location">
    <subcellularLocation>
        <location evidence="1">Cytoplasm</location>
    </subcellularLocation>
</comment>